<organism evidence="1 2">
    <name type="scientific">Novosphingobium ovatum</name>
    <dbReference type="NCBI Taxonomy" id="1908523"/>
    <lineage>
        <taxon>Bacteria</taxon>
        <taxon>Pseudomonadati</taxon>
        <taxon>Pseudomonadota</taxon>
        <taxon>Alphaproteobacteria</taxon>
        <taxon>Sphingomonadales</taxon>
        <taxon>Sphingomonadaceae</taxon>
        <taxon>Novosphingobium</taxon>
    </lineage>
</organism>
<keyword evidence="2" id="KW-1185">Reference proteome</keyword>
<reference evidence="2" key="1">
    <citation type="submission" date="2020-01" db="EMBL/GenBank/DDBJ databases">
        <title>Sphingomonas sp. strain CSW-10.</title>
        <authorList>
            <person name="Chen W.-M."/>
        </authorList>
    </citation>
    <scope>NUCLEOTIDE SEQUENCE [LARGE SCALE GENOMIC DNA]</scope>
    <source>
        <strain evidence="2">FSY-8</strain>
    </source>
</reference>
<name>A0ABW9XFQ5_9SPHN</name>
<evidence type="ECO:0000313" key="2">
    <source>
        <dbReference type="Proteomes" id="UP000753724"/>
    </source>
</evidence>
<gene>
    <name evidence="1" type="ORF">GTZ99_12500</name>
</gene>
<accession>A0ABW9XFQ5</accession>
<dbReference type="RefSeq" id="WP_161719390.1">
    <property type="nucleotide sequence ID" value="NZ_JAAAPO010000005.1"/>
</dbReference>
<sequence>MLVFPTYAFSFSGMNADIERRVTSGGTSLSGQEDVVSTDGGGRFAVEFSAPYLDEIAIARAWRAWSAELAGGVTAVIVPIADLRHQFNQDIRVPTTLPFWTEAEAISTDTGVTLAADAALRATTLDLAIAYLPGPMEAGMWLSIDHATMRHRAYRIARVVSQTATTASVTLSHPLREAATAGDPVEMIDPRCVCRLDGDMTSPSEIGFTSSDKVRFVEDFRGSYT</sequence>
<proteinExistence type="predicted"/>
<evidence type="ECO:0000313" key="1">
    <source>
        <dbReference type="EMBL" id="NBC37371.1"/>
    </source>
</evidence>
<comment type="caution">
    <text evidence="1">The sequence shown here is derived from an EMBL/GenBank/DDBJ whole genome shotgun (WGS) entry which is preliminary data.</text>
</comment>
<dbReference type="Proteomes" id="UP000753724">
    <property type="component" value="Unassembled WGS sequence"/>
</dbReference>
<dbReference type="EMBL" id="JAAAPO010000005">
    <property type="protein sequence ID" value="NBC37371.1"/>
    <property type="molecule type" value="Genomic_DNA"/>
</dbReference>
<protein>
    <submittedName>
        <fullName evidence="1">Uncharacterized protein</fullName>
    </submittedName>
</protein>